<dbReference type="GO" id="GO:0005737">
    <property type="term" value="C:cytoplasm"/>
    <property type="evidence" value="ECO:0007669"/>
    <property type="project" value="TreeGrafter"/>
</dbReference>
<dbReference type="Gene3D" id="1.10.510.10">
    <property type="entry name" value="Transferase(Phosphotransferase) domain 1"/>
    <property type="match status" value="1"/>
</dbReference>
<dbReference type="SMART" id="SM00220">
    <property type="entry name" value="S_TKc"/>
    <property type="match status" value="1"/>
</dbReference>
<comment type="caution">
    <text evidence="2">The sequence shown here is derived from an EMBL/GenBank/DDBJ whole genome shotgun (WGS) entry which is preliminary data.</text>
</comment>
<dbReference type="InterPro" id="IPR011009">
    <property type="entry name" value="Kinase-like_dom_sf"/>
</dbReference>
<keyword evidence="3" id="KW-1185">Reference proteome</keyword>
<dbReference type="PROSITE" id="PS50011">
    <property type="entry name" value="PROTEIN_KINASE_DOM"/>
    <property type="match status" value="1"/>
</dbReference>
<dbReference type="InterPro" id="IPR050167">
    <property type="entry name" value="Ser_Thr_protein_kinase"/>
</dbReference>
<dbReference type="SUPFAM" id="SSF56112">
    <property type="entry name" value="Protein kinase-like (PK-like)"/>
    <property type="match status" value="1"/>
</dbReference>
<evidence type="ECO:0000259" key="1">
    <source>
        <dbReference type="PROSITE" id="PS50011"/>
    </source>
</evidence>
<gene>
    <name evidence="2" type="ORF">CTEN210_01033</name>
</gene>
<dbReference type="Gene3D" id="3.30.200.20">
    <property type="entry name" value="Phosphorylase Kinase, domain 1"/>
    <property type="match status" value="1"/>
</dbReference>
<evidence type="ECO:0000313" key="3">
    <source>
        <dbReference type="Proteomes" id="UP001054902"/>
    </source>
</evidence>
<accession>A0AAD3CF94</accession>
<feature type="domain" description="Protein kinase" evidence="1">
    <location>
        <begin position="53"/>
        <end position="333"/>
    </location>
</feature>
<proteinExistence type="predicted"/>
<dbReference type="GO" id="GO:0007165">
    <property type="term" value="P:signal transduction"/>
    <property type="evidence" value="ECO:0007669"/>
    <property type="project" value="TreeGrafter"/>
</dbReference>
<organism evidence="2 3">
    <name type="scientific">Chaetoceros tenuissimus</name>
    <dbReference type="NCBI Taxonomy" id="426638"/>
    <lineage>
        <taxon>Eukaryota</taxon>
        <taxon>Sar</taxon>
        <taxon>Stramenopiles</taxon>
        <taxon>Ochrophyta</taxon>
        <taxon>Bacillariophyta</taxon>
        <taxon>Coscinodiscophyceae</taxon>
        <taxon>Chaetocerotophycidae</taxon>
        <taxon>Chaetocerotales</taxon>
        <taxon>Chaetocerotaceae</taxon>
        <taxon>Chaetoceros</taxon>
    </lineage>
</organism>
<reference evidence="2 3" key="1">
    <citation type="journal article" date="2021" name="Sci. Rep.">
        <title>The genome of the diatom Chaetoceros tenuissimus carries an ancient integrated fragment of an extant virus.</title>
        <authorList>
            <person name="Hongo Y."/>
            <person name="Kimura K."/>
            <person name="Takaki Y."/>
            <person name="Yoshida Y."/>
            <person name="Baba S."/>
            <person name="Kobayashi G."/>
            <person name="Nagasaki K."/>
            <person name="Hano T."/>
            <person name="Tomaru Y."/>
        </authorList>
    </citation>
    <scope>NUCLEOTIDE SEQUENCE [LARGE SCALE GENOMIC DNA]</scope>
    <source>
        <strain evidence="2 3">NIES-3715</strain>
    </source>
</reference>
<sequence>MTARPDTRGLTTNNRDSLMIQQHAEESLENLQTDSNLFHKSLSEILMLRNSQIQLGNTLGKGGFGEVKSIPLKKIRGSVIESDIAEDAIVDLAKEAKFLRALSFHPYIIKIHSNVGEIGKKGFGIVIDKLQHTLQYLIHTEWKVKHNSLNKSKFMSRRYVLTPDQQDLQREQLILLCKIVSAFVFLHEHNVLFRDIKPQNIGIGFDNVPRVFDFGLARELKEFEKERENQYLLTPCCGTRRYQPLEVINGFMYGLPYDVYSFTLMTWECLAMEVPYKEMNLNKHAMALQKNIRPKMKRYWNKDLRELLELGWNRDPNKRCTMKEVERRLQQMFKDLYGNETDWV</sequence>
<name>A0AAD3CF94_9STRA</name>
<evidence type="ECO:0000313" key="2">
    <source>
        <dbReference type="EMBL" id="GFH44559.1"/>
    </source>
</evidence>
<dbReference type="PANTHER" id="PTHR23257">
    <property type="entry name" value="SERINE-THREONINE PROTEIN KINASE"/>
    <property type="match status" value="1"/>
</dbReference>
<dbReference type="Pfam" id="PF00069">
    <property type="entry name" value="Pkinase"/>
    <property type="match status" value="1"/>
</dbReference>
<dbReference type="GO" id="GO:0005524">
    <property type="term" value="F:ATP binding"/>
    <property type="evidence" value="ECO:0007669"/>
    <property type="project" value="InterPro"/>
</dbReference>
<dbReference type="EMBL" id="BLLK01000020">
    <property type="protein sequence ID" value="GFH44559.1"/>
    <property type="molecule type" value="Genomic_DNA"/>
</dbReference>
<dbReference type="InterPro" id="IPR000719">
    <property type="entry name" value="Prot_kinase_dom"/>
</dbReference>
<dbReference type="AlphaFoldDB" id="A0AAD3CF94"/>
<dbReference type="Proteomes" id="UP001054902">
    <property type="component" value="Unassembled WGS sequence"/>
</dbReference>
<dbReference type="PANTHER" id="PTHR23257:SF958">
    <property type="entry name" value="SERINE_THREONINE-PROTEIN KINASE WNK4"/>
    <property type="match status" value="1"/>
</dbReference>
<protein>
    <recommendedName>
        <fullName evidence="1">Protein kinase domain-containing protein</fullName>
    </recommendedName>
</protein>
<dbReference type="GO" id="GO:0004672">
    <property type="term" value="F:protein kinase activity"/>
    <property type="evidence" value="ECO:0007669"/>
    <property type="project" value="InterPro"/>
</dbReference>